<protein>
    <recommendedName>
        <fullName evidence="4">YDG domain-containing protein</fullName>
    </recommendedName>
</protein>
<dbReference type="InterPro" id="IPR015947">
    <property type="entry name" value="PUA-like_sf"/>
</dbReference>
<dbReference type="EMBL" id="VSWD01000011">
    <property type="protein sequence ID" value="KAK3088894.1"/>
    <property type="molecule type" value="Genomic_DNA"/>
</dbReference>
<gene>
    <name evidence="5" type="ORF">FSP39_025113</name>
</gene>
<proteinExistence type="predicted"/>
<evidence type="ECO:0000256" key="1">
    <source>
        <dbReference type="ARBA" id="ARBA00023242"/>
    </source>
</evidence>
<keyword evidence="6" id="KW-1185">Reference proteome</keyword>
<reference evidence="5" key="1">
    <citation type="submission" date="2019-08" db="EMBL/GenBank/DDBJ databases">
        <title>The improved chromosome-level genome for the pearl oyster Pinctada fucata martensii using PacBio sequencing and Hi-C.</title>
        <authorList>
            <person name="Zheng Z."/>
        </authorList>
    </citation>
    <scope>NUCLEOTIDE SEQUENCE</scope>
    <source>
        <strain evidence="5">ZZ-2019</strain>
        <tissue evidence="5">Adductor muscle</tissue>
    </source>
</reference>
<feature type="domain" description="YDG" evidence="4">
    <location>
        <begin position="63"/>
        <end position="214"/>
    </location>
</feature>
<dbReference type="SUPFAM" id="SSF88697">
    <property type="entry name" value="PUA domain-like"/>
    <property type="match status" value="1"/>
</dbReference>
<dbReference type="Gene3D" id="2.30.280.10">
    <property type="entry name" value="SRA-YDG"/>
    <property type="match status" value="1"/>
</dbReference>
<dbReference type="InterPro" id="IPR045134">
    <property type="entry name" value="UHRF1/2-like"/>
</dbReference>
<feature type="region of interest" description="Disordered" evidence="3">
    <location>
        <begin position="218"/>
        <end position="458"/>
    </location>
</feature>
<sequence length="458" mass="50918">MREGEGGWTGREGDREWKEGWRDEREGKAAASEEEVKEEVARWEEDEENRPVRVPKNRPNHYGIVEGVPVGTTWLTRMECCRDGIHRPTVAGIHGGPEGAYSIALSGGYDDNIDLGEGFTYTGEGGRDLKGTANNPKNLRTAPQSKDQLLSRGNLALCRSQETGQPVRVIRGYKLTSPFAPDEGYRYDGLYRVEKCWYCTGVSGFKVWKFALKRLSDQPSPPWTYGESEEEPLDNKETMSEAGSYDSGCHVDDTDSITSSQKSYQSTDSTKTHNDTDDKGNTVSSQESDQGMEDTKTRDEEDKENTESKVSDQGSEDIKTQNDNDGKENTATSQESDEGMNDDTGHCKKDDKENNTSSTECDQAIDDTKPQSQEDDVESTKISKKSDQDVANVETESTSISQQPQIDVEVKTESPVANVEMEGEKNVEGFPVKEKKKNDTTESHVDSKDTQQSTESLD</sequence>
<evidence type="ECO:0000313" key="6">
    <source>
        <dbReference type="Proteomes" id="UP001186944"/>
    </source>
</evidence>
<feature type="compositionally biased region" description="Basic and acidic residues" evidence="3">
    <location>
        <begin position="343"/>
        <end position="354"/>
    </location>
</feature>
<dbReference type="GO" id="GO:0061630">
    <property type="term" value="F:ubiquitin protein ligase activity"/>
    <property type="evidence" value="ECO:0007669"/>
    <property type="project" value="TreeGrafter"/>
</dbReference>
<dbReference type="PANTHER" id="PTHR14140:SF27">
    <property type="entry name" value="OS04G0289800 PROTEIN"/>
    <property type="match status" value="1"/>
</dbReference>
<dbReference type="FunFam" id="2.30.280.10:FF:000005">
    <property type="entry name" value="E3 ubiquitin-protein ligase UHRF1"/>
    <property type="match status" value="1"/>
</dbReference>
<accession>A0AA88XN05</accession>
<dbReference type="AlphaFoldDB" id="A0AA88XN05"/>
<dbReference type="Pfam" id="PF02182">
    <property type="entry name" value="SAD_SRA"/>
    <property type="match status" value="1"/>
</dbReference>
<evidence type="ECO:0000256" key="3">
    <source>
        <dbReference type="SAM" id="MobiDB-lite"/>
    </source>
</evidence>
<evidence type="ECO:0000259" key="4">
    <source>
        <dbReference type="PROSITE" id="PS51015"/>
    </source>
</evidence>
<dbReference type="GO" id="GO:0005634">
    <property type="term" value="C:nucleus"/>
    <property type="evidence" value="ECO:0007669"/>
    <property type="project" value="UniProtKB-SubCell"/>
</dbReference>
<feature type="compositionally biased region" description="Polar residues" evidence="3">
    <location>
        <begin position="394"/>
        <end position="405"/>
    </location>
</feature>
<evidence type="ECO:0000313" key="5">
    <source>
        <dbReference type="EMBL" id="KAK3088894.1"/>
    </source>
</evidence>
<dbReference type="PANTHER" id="PTHR14140">
    <property type="entry name" value="E3 UBIQUITIN-PROTEIN LIGASE UHRF-RELATED"/>
    <property type="match status" value="1"/>
</dbReference>
<dbReference type="InterPro" id="IPR003105">
    <property type="entry name" value="SRA_YDG"/>
</dbReference>
<feature type="compositionally biased region" description="Basic and acidic residues" evidence="3">
    <location>
        <begin position="422"/>
        <end position="449"/>
    </location>
</feature>
<feature type="compositionally biased region" description="Basic and acidic residues" evidence="3">
    <location>
        <begin position="270"/>
        <end position="280"/>
    </location>
</feature>
<feature type="region of interest" description="Disordered" evidence="3">
    <location>
        <begin position="1"/>
        <end position="49"/>
    </location>
</feature>
<dbReference type="Proteomes" id="UP001186944">
    <property type="component" value="Unassembled WGS sequence"/>
</dbReference>
<dbReference type="GO" id="GO:0044027">
    <property type="term" value="P:negative regulation of gene expression via chromosomal CpG island methylation"/>
    <property type="evidence" value="ECO:0007669"/>
    <property type="project" value="TreeGrafter"/>
</dbReference>
<dbReference type="GO" id="GO:0016567">
    <property type="term" value="P:protein ubiquitination"/>
    <property type="evidence" value="ECO:0007669"/>
    <property type="project" value="TreeGrafter"/>
</dbReference>
<feature type="compositionally biased region" description="Basic and acidic residues" evidence="3">
    <location>
        <begin position="293"/>
        <end position="328"/>
    </location>
</feature>
<dbReference type="SMART" id="SM00466">
    <property type="entry name" value="SRA"/>
    <property type="match status" value="1"/>
</dbReference>
<dbReference type="PROSITE" id="PS51015">
    <property type="entry name" value="YDG"/>
    <property type="match status" value="1"/>
</dbReference>
<feature type="compositionally biased region" description="Basic and acidic residues" evidence="3">
    <location>
        <begin position="378"/>
        <end position="388"/>
    </location>
</feature>
<dbReference type="InterPro" id="IPR036987">
    <property type="entry name" value="SRA-YDG_sf"/>
</dbReference>
<comment type="subcellular location">
    <subcellularLocation>
        <location evidence="2">Nucleus</location>
    </subcellularLocation>
</comment>
<keyword evidence="1 2" id="KW-0539">Nucleus</keyword>
<comment type="caution">
    <text evidence="5">The sequence shown here is derived from an EMBL/GenBank/DDBJ whole genome shotgun (WGS) entry which is preliminary data.</text>
</comment>
<feature type="compositionally biased region" description="Polar residues" evidence="3">
    <location>
        <begin position="256"/>
        <end position="269"/>
    </location>
</feature>
<organism evidence="5 6">
    <name type="scientific">Pinctada imbricata</name>
    <name type="common">Atlantic pearl-oyster</name>
    <name type="synonym">Pinctada martensii</name>
    <dbReference type="NCBI Taxonomy" id="66713"/>
    <lineage>
        <taxon>Eukaryota</taxon>
        <taxon>Metazoa</taxon>
        <taxon>Spiralia</taxon>
        <taxon>Lophotrochozoa</taxon>
        <taxon>Mollusca</taxon>
        <taxon>Bivalvia</taxon>
        <taxon>Autobranchia</taxon>
        <taxon>Pteriomorphia</taxon>
        <taxon>Pterioida</taxon>
        <taxon>Pterioidea</taxon>
        <taxon>Pteriidae</taxon>
        <taxon>Pinctada</taxon>
    </lineage>
</organism>
<name>A0AA88XN05_PINIB</name>
<evidence type="ECO:0000256" key="2">
    <source>
        <dbReference type="PROSITE-ProRule" id="PRU00358"/>
    </source>
</evidence>
<feature type="compositionally biased region" description="Basic and acidic residues" evidence="3">
    <location>
        <begin position="1"/>
        <end position="28"/>
    </location>
</feature>